<dbReference type="GO" id="GO:0004342">
    <property type="term" value="F:glucosamine-6-phosphate deaminase activity"/>
    <property type="evidence" value="ECO:0007669"/>
    <property type="project" value="InterPro"/>
</dbReference>
<dbReference type="GeneID" id="9050135"/>
<sequence length="834" mass="94591">MAPNMISSNVVEHDNVLLSSSSSVEKAILNKSIYTKDMYAPTEKTRTFVVDSFPLLGKVVAYRFIEWVIANPEGVCALPTGKTPEYFIKWTQRIVKEWDTTDIKEDRRMYGLDGYVAPPRFDKLWFVMLDEFYPMHPEHHNSFKYYVSNYYINGLGFDPERCLYIDLSKLGLHDKETLEDVWPDGSFVDLSLRLRTPTTPLEVRQQEMIRQVDQWCLDYESKIRSLGGIGFFLGGIGPDGHIAFNVCGSDHRSTTRLAQLNYPTQAAASADLGGIDAVKAKCAITIGLGTITYNPDCVCILIAAGEAKAPMVANGVQEETNIKYPSHAIRVLPNAAFYVTKGAAKLLVERNIVDLKEASNVGIEDIEKILVDVSVSSRKRLVDLDTVDVNKDPMGKVLMDRMGWSKEDLHDTCRMVTERLISKIGKGTETLTNTTFMHIEPHNDDIMLGYLPSVIRQTRPTSNDHYFVCATSGFNSVSNAHIRKMIRRARKFIAKDSFRKLVEEGYFLPKPDGTSSIGFMNVDTPSEEHYQLARSRDVWQYLDGVSSSHNKDGNDDEEKSEGSARRFIRNIIEIYALSHCDDDDDLHDQVETKLNELDEYFDKVYPGQPDVKDVQMLKGCCREFESECAWGSLGWLPTNVANLRLGFYTSDIFTPEPTLERDSKPVLDALLKAQPDIVTVAFDPEASGPDTHYKVLQAVTEALKMYQSTRPEKPIKVWGYRNVWYRFDTSEITHIVPSSLSSLGSLDRMFMTNFESQTAAEFPSYELDGPFSELAARIQVEQYKNLKISLGRKWFQEHSSALIRATKGLVYFKEMSVPELEKYSRALRSRAEQY</sequence>
<keyword evidence="2" id="KW-1185">Reference proteome</keyword>
<dbReference type="InterPro" id="IPR037171">
    <property type="entry name" value="NagB/RpiA_transferase-like"/>
</dbReference>
<protein>
    <submittedName>
        <fullName evidence="1">Glucosamine-6-phosphate isomerase, putative</fullName>
    </submittedName>
</protein>
<dbReference type="PROSITE" id="PS01161">
    <property type="entry name" value="GLC_GALNAC_ISOMERASE"/>
    <property type="match status" value="1"/>
</dbReference>
<dbReference type="InterPro" id="IPR018321">
    <property type="entry name" value="Glucosamine6P_isomerase_CS"/>
</dbReference>
<dbReference type="Proteomes" id="UP000007800">
    <property type="component" value="Unassembled WGS sequence"/>
</dbReference>
<name>C5LSB9_PERM5</name>
<evidence type="ECO:0000313" key="1">
    <source>
        <dbReference type="EMBL" id="EER00369.1"/>
    </source>
</evidence>
<dbReference type="SUPFAM" id="SSF100950">
    <property type="entry name" value="NagB/RpiA/CoA transferase-like"/>
    <property type="match status" value="1"/>
</dbReference>
<dbReference type="GO" id="GO:0006044">
    <property type="term" value="P:N-acetylglucosamine metabolic process"/>
    <property type="evidence" value="ECO:0007669"/>
    <property type="project" value="InterPro"/>
</dbReference>
<reference evidence="1 2" key="1">
    <citation type="submission" date="2008-07" db="EMBL/GenBank/DDBJ databases">
        <authorList>
            <person name="El-Sayed N."/>
            <person name="Caler E."/>
            <person name="Inman J."/>
            <person name="Amedeo P."/>
            <person name="Hass B."/>
            <person name="Wortman J."/>
        </authorList>
    </citation>
    <scope>NUCLEOTIDE SEQUENCE [LARGE SCALE GENOMIC DNA]</scope>
    <source>
        <strain evidence="2">ATCC 50983 / TXsc</strain>
    </source>
</reference>
<dbReference type="GO" id="GO:0016853">
    <property type="term" value="F:isomerase activity"/>
    <property type="evidence" value="ECO:0007669"/>
    <property type="project" value="UniProtKB-KW"/>
</dbReference>
<dbReference type="PANTHER" id="PTHR42892:SF1">
    <property type="entry name" value="GLUCOSAMINE-6-PHOSPHATE ISOMERASE"/>
    <property type="match status" value="1"/>
</dbReference>
<dbReference type="OMA" id="QIDEFYP"/>
<dbReference type="PANTHER" id="PTHR42892">
    <property type="entry name" value="GLUCOSAMINE-6-PHOSPHATE DEAMINASE-LIKE PROTEIN BT_0258-RELATED"/>
    <property type="match status" value="1"/>
</dbReference>
<dbReference type="InterPro" id="IPR052960">
    <property type="entry name" value="GlcN6P_deaminase-like"/>
</dbReference>
<dbReference type="RefSeq" id="XP_002767651.1">
    <property type="nucleotide sequence ID" value="XM_002767605.1"/>
</dbReference>
<dbReference type="EMBL" id="GG685125">
    <property type="protein sequence ID" value="EER00369.1"/>
    <property type="molecule type" value="Genomic_DNA"/>
</dbReference>
<keyword evidence="1" id="KW-0413">Isomerase</keyword>
<dbReference type="AlphaFoldDB" id="C5LSB9"/>
<dbReference type="InParanoid" id="C5LSB9"/>
<evidence type="ECO:0000313" key="2">
    <source>
        <dbReference type="Proteomes" id="UP000007800"/>
    </source>
</evidence>
<proteinExistence type="predicted"/>
<dbReference type="Gene3D" id="3.40.50.1360">
    <property type="match status" value="1"/>
</dbReference>
<gene>
    <name evidence="1" type="ORF">Pmar_PMAR012054</name>
</gene>
<dbReference type="OrthoDB" id="7663298at2759"/>
<accession>C5LSB9</accession>
<dbReference type="Gene3D" id="3.40.50.10320">
    <property type="entry name" value="LmbE-like"/>
    <property type="match status" value="1"/>
</dbReference>
<dbReference type="SUPFAM" id="SSF102588">
    <property type="entry name" value="LmbE-like"/>
    <property type="match status" value="1"/>
</dbReference>
<organism evidence="2">
    <name type="scientific">Perkinsus marinus (strain ATCC 50983 / TXsc)</name>
    <dbReference type="NCBI Taxonomy" id="423536"/>
    <lineage>
        <taxon>Eukaryota</taxon>
        <taxon>Sar</taxon>
        <taxon>Alveolata</taxon>
        <taxon>Perkinsozoa</taxon>
        <taxon>Perkinsea</taxon>
        <taxon>Perkinsida</taxon>
        <taxon>Perkinsidae</taxon>
        <taxon>Perkinsus</taxon>
    </lineage>
</organism>
<dbReference type="InterPro" id="IPR024078">
    <property type="entry name" value="LmbE-like_dom_sf"/>
</dbReference>